<dbReference type="PANTHER" id="PTHR38767:SF1">
    <property type="entry name" value="DNA POLYMERASE III SUBUNIT CHI"/>
    <property type="match status" value="1"/>
</dbReference>
<name>A0A0U3JCC5_9BACT</name>
<dbReference type="InterPro" id="IPR007459">
    <property type="entry name" value="DNA_pol3_chi"/>
</dbReference>
<sequence length="149" mass="16650">MTRISFFHGASDRLQAAAKWIAEAQRSDTLAGMPLVSPLVVYAPLKEQADALDRLLWTHVATGFTPHCQTASALVEETPVLIATHLDTAPRDRHLVNLSNEIPPGFDQFAHMTEIISRDDDVRLPGRERFRFYREKGYPLESHDLATGG</sequence>
<dbReference type="GO" id="GO:0003677">
    <property type="term" value="F:DNA binding"/>
    <property type="evidence" value="ECO:0007669"/>
    <property type="project" value="InterPro"/>
</dbReference>
<dbReference type="InterPro" id="IPR036768">
    <property type="entry name" value="PolIII_chi_sf"/>
</dbReference>
<dbReference type="PANTHER" id="PTHR38767">
    <property type="entry name" value="DNA POLYMERASE III SUBUNIT CHI"/>
    <property type="match status" value="1"/>
</dbReference>
<reference evidence="1" key="1">
    <citation type="submission" date="2015-10" db="EMBL/GenBank/DDBJ databases">
        <title>Biosynthesis of SCL-MCL polyhydroxyalkanoates by metagenomic clones in Pseudomonas putida.</title>
        <authorList>
            <person name="Cheng J."/>
            <person name="Charles T.C."/>
        </authorList>
    </citation>
    <scope>NUCLEOTIDE SEQUENCE</scope>
</reference>
<dbReference type="GO" id="GO:0006260">
    <property type="term" value="P:DNA replication"/>
    <property type="evidence" value="ECO:0007669"/>
    <property type="project" value="InterPro"/>
</dbReference>
<dbReference type="SUPFAM" id="SSF102400">
    <property type="entry name" value="DNA polymerase III chi subunit"/>
    <property type="match status" value="1"/>
</dbReference>
<dbReference type="Pfam" id="PF04364">
    <property type="entry name" value="DNA_pol3_chi"/>
    <property type="match status" value="1"/>
</dbReference>
<dbReference type="AlphaFoldDB" id="A0A0U3JCC5"/>
<organism evidence="1">
    <name type="scientific">uncultured bacterium P11N2</name>
    <dbReference type="NCBI Taxonomy" id="1748282"/>
    <lineage>
        <taxon>Bacteria</taxon>
        <taxon>environmental samples</taxon>
    </lineage>
</organism>
<evidence type="ECO:0000313" key="1">
    <source>
        <dbReference type="EMBL" id="ALV86780.1"/>
    </source>
</evidence>
<accession>A0A0U3JCC5</accession>
<dbReference type="GO" id="GO:0032298">
    <property type="term" value="P:positive regulation of DNA-templated DNA replication initiation"/>
    <property type="evidence" value="ECO:0007669"/>
    <property type="project" value="TreeGrafter"/>
</dbReference>
<dbReference type="Gene3D" id="3.40.50.10110">
    <property type="entry name" value="DNA polymerase III subunit chi"/>
    <property type="match status" value="1"/>
</dbReference>
<protein>
    <submittedName>
        <fullName evidence="1">DNA polymerase III chi subunit</fullName>
    </submittedName>
</protein>
<dbReference type="GO" id="GO:0003887">
    <property type="term" value="F:DNA-directed DNA polymerase activity"/>
    <property type="evidence" value="ECO:0007669"/>
    <property type="project" value="InterPro"/>
</dbReference>
<dbReference type="EMBL" id="KT944278">
    <property type="protein sequence ID" value="ALV86780.1"/>
    <property type="molecule type" value="Genomic_DNA"/>
</dbReference>
<proteinExistence type="predicted"/>